<dbReference type="PANTHER" id="PTHR22639">
    <property type="entry name" value="GAG-RELATED PROTEIN"/>
    <property type="match status" value="1"/>
</dbReference>
<dbReference type="PANTHER" id="PTHR22639:SF3">
    <property type="entry name" value="ZINC FINGER CCHC DOMAIN-CONTAINING PROTEIN 3"/>
    <property type="match status" value="1"/>
</dbReference>
<protein>
    <recommendedName>
        <fullName evidence="2">CCHC-type domain-containing protein</fullName>
    </recommendedName>
</protein>
<feature type="domain" description="CCHC-type" evidence="2">
    <location>
        <begin position="167"/>
        <end position="183"/>
    </location>
</feature>
<dbReference type="AlphaFoldDB" id="A0A4Y2LY66"/>
<gene>
    <name evidence="3" type="ORF">AVEN_206141_1</name>
</gene>
<dbReference type="InterPro" id="IPR036875">
    <property type="entry name" value="Znf_CCHC_sf"/>
</dbReference>
<dbReference type="GO" id="GO:0002218">
    <property type="term" value="P:activation of innate immune response"/>
    <property type="evidence" value="ECO:0007669"/>
    <property type="project" value="InterPro"/>
</dbReference>
<dbReference type="InterPro" id="IPR001878">
    <property type="entry name" value="Znf_CCHC"/>
</dbReference>
<evidence type="ECO:0000259" key="2">
    <source>
        <dbReference type="SMART" id="SM00343"/>
    </source>
</evidence>
<dbReference type="Proteomes" id="UP000499080">
    <property type="component" value="Unassembled WGS sequence"/>
</dbReference>
<feature type="domain" description="CCHC-type" evidence="2">
    <location>
        <begin position="187"/>
        <end position="203"/>
    </location>
</feature>
<dbReference type="Gene3D" id="4.10.60.10">
    <property type="entry name" value="Zinc finger, CCHC-type"/>
    <property type="match status" value="1"/>
</dbReference>
<dbReference type="OrthoDB" id="4230923at2759"/>
<evidence type="ECO:0000313" key="3">
    <source>
        <dbReference type="EMBL" id="GBN19294.1"/>
    </source>
</evidence>
<name>A0A4Y2LY66_ARAVE</name>
<keyword evidence="4" id="KW-1185">Reference proteome</keyword>
<reference evidence="3 4" key="1">
    <citation type="journal article" date="2019" name="Sci. Rep.">
        <title>Orb-weaving spider Araneus ventricosus genome elucidates the spidroin gene catalogue.</title>
        <authorList>
            <person name="Kono N."/>
            <person name="Nakamura H."/>
            <person name="Ohtoshi R."/>
            <person name="Moran D.A.P."/>
            <person name="Shinohara A."/>
            <person name="Yoshida Y."/>
            <person name="Fujiwara M."/>
            <person name="Mori M."/>
            <person name="Tomita M."/>
            <person name="Arakawa K."/>
        </authorList>
    </citation>
    <scope>NUCLEOTIDE SEQUENCE [LARGE SCALE GENOMIC DNA]</scope>
</reference>
<dbReference type="EMBL" id="BGPR01006474">
    <property type="protein sequence ID" value="GBN19294.1"/>
    <property type="molecule type" value="Genomic_DNA"/>
</dbReference>
<feature type="compositionally biased region" description="Basic and acidic residues" evidence="1">
    <location>
        <begin position="346"/>
        <end position="371"/>
    </location>
</feature>
<feature type="compositionally biased region" description="Polar residues" evidence="1">
    <location>
        <begin position="268"/>
        <end position="281"/>
    </location>
</feature>
<dbReference type="SMART" id="SM00343">
    <property type="entry name" value="ZnF_C2HC"/>
    <property type="match status" value="2"/>
</dbReference>
<dbReference type="GO" id="GO:0008270">
    <property type="term" value="F:zinc ion binding"/>
    <property type="evidence" value="ECO:0007669"/>
    <property type="project" value="InterPro"/>
</dbReference>
<dbReference type="SUPFAM" id="SSF57756">
    <property type="entry name" value="Retrovirus zinc finger-like domains"/>
    <property type="match status" value="1"/>
</dbReference>
<dbReference type="GO" id="GO:0003723">
    <property type="term" value="F:RNA binding"/>
    <property type="evidence" value="ECO:0007669"/>
    <property type="project" value="InterPro"/>
</dbReference>
<accession>A0A4Y2LY66</accession>
<organism evidence="3 4">
    <name type="scientific">Araneus ventricosus</name>
    <name type="common">Orbweaver spider</name>
    <name type="synonym">Epeira ventricosa</name>
    <dbReference type="NCBI Taxonomy" id="182803"/>
    <lineage>
        <taxon>Eukaryota</taxon>
        <taxon>Metazoa</taxon>
        <taxon>Ecdysozoa</taxon>
        <taxon>Arthropoda</taxon>
        <taxon>Chelicerata</taxon>
        <taxon>Arachnida</taxon>
        <taxon>Araneae</taxon>
        <taxon>Araneomorphae</taxon>
        <taxon>Entelegynae</taxon>
        <taxon>Araneoidea</taxon>
        <taxon>Araneidae</taxon>
        <taxon>Araneus</taxon>
    </lineage>
</organism>
<sequence length="406" mass="46014">MALNVSHQSNAFHKFFIVNADKSSLQFVSPILIHKTIIALVGEVSNIKKLRNGNLLLEVKNKQQSENIVKLKKIGENDVKVEPHRFLNQSRGVVSEREFQRDLEEDILENLKNQKVVAVRRITIKKNNQILPTKHLILTFDSPVLPKSVKIAYINCPVKPYVPEPIRCFKCQKFGHTITACRGSKEICARCSLPDHNSKDCSATTPKCYNCEGDHPAYFRTCPRYRQEKEIQTVKVTKNISFSEARKIVNDRTPTPGLSYASAINSSVATTEQKSPKTPQMTPTLTNPPAAPAIANSLSNTDTITVKKSEWLALLEIKRSWEETSSPTSRKLKKKRALRKEQALKEKMKQKLKEVSKPEEKEEHLQIHPSDDTISDMDEDRADSDPAHISSEYAKSKFFKKPKSLS</sequence>
<comment type="caution">
    <text evidence="3">The sequence shown here is derived from an EMBL/GenBank/DDBJ whole genome shotgun (WGS) entry which is preliminary data.</text>
</comment>
<dbReference type="InterPro" id="IPR042509">
    <property type="entry name" value="ZCCHC3"/>
</dbReference>
<evidence type="ECO:0000313" key="4">
    <source>
        <dbReference type="Proteomes" id="UP000499080"/>
    </source>
</evidence>
<feature type="compositionally biased region" description="Acidic residues" evidence="1">
    <location>
        <begin position="373"/>
        <end position="382"/>
    </location>
</feature>
<feature type="compositionally biased region" description="Basic residues" evidence="1">
    <location>
        <begin position="397"/>
        <end position="406"/>
    </location>
</feature>
<dbReference type="GO" id="GO:0003690">
    <property type="term" value="F:double-stranded DNA binding"/>
    <property type="evidence" value="ECO:0007669"/>
    <property type="project" value="InterPro"/>
</dbReference>
<feature type="region of interest" description="Disordered" evidence="1">
    <location>
        <begin position="346"/>
        <end position="406"/>
    </location>
</feature>
<proteinExistence type="predicted"/>
<feature type="region of interest" description="Disordered" evidence="1">
    <location>
        <begin position="268"/>
        <end position="296"/>
    </location>
</feature>
<evidence type="ECO:0000256" key="1">
    <source>
        <dbReference type="SAM" id="MobiDB-lite"/>
    </source>
</evidence>
<feature type="compositionally biased region" description="Low complexity" evidence="1">
    <location>
        <begin position="282"/>
        <end position="296"/>
    </location>
</feature>